<evidence type="ECO:0000313" key="1">
    <source>
        <dbReference type="EMBL" id="MQM23389.1"/>
    </source>
</evidence>
<gene>
    <name evidence="1" type="ORF">Taro_056453</name>
</gene>
<dbReference type="AlphaFoldDB" id="A0A843XTZ5"/>
<accession>A0A843XTZ5</accession>
<comment type="caution">
    <text evidence="1">The sequence shown here is derived from an EMBL/GenBank/DDBJ whole genome shotgun (WGS) entry which is preliminary data.</text>
</comment>
<evidence type="ECO:0000313" key="2">
    <source>
        <dbReference type="Proteomes" id="UP000652761"/>
    </source>
</evidence>
<dbReference type="Proteomes" id="UP000652761">
    <property type="component" value="Unassembled WGS sequence"/>
</dbReference>
<dbReference type="EMBL" id="NMUH01016115">
    <property type="protein sequence ID" value="MQM23389.1"/>
    <property type="molecule type" value="Genomic_DNA"/>
</dbReference>
<keyword evidence="2" id="KW-1185">Reference proteome</keyword>
<organism evidence="1 2">
    <name type="scientific">Colocasia esculenta</name>
    <name type="common">Wild taro</name>
    <name type="synonym">Arum esculentum</name>
    <dbReference type="NCBI Taxonomy" id="4460"/>
    <lineage>
        <taxon>Eukaryota</taxon>
        <taxon>Viridiplantae</taxon>
        <taxon>Streptophyta</taxon>
        <taxon>Embryophyta</taxon>
        <taxon>Tracheophyta</taxon>
        <taxon>Spermatophyta</taxon>
        <taxon>Magnoliopsida</taxon>
        <taxon>Liliopsida</taxon>
        <taxon>Araceae</taxon>
        <taxon>Aroideae</taxon>
        <taxon>Colocasieae</taxon>
        <taxon>Colocasia</taxon>
    </lineage>
</organism>
<reference evidence="1" key="1">
    <citation type="submission" date="2017-07" db="EMBL/GenBank/DDBJ databases">
        <title>Taro Niue Genome Assembly and Annotation.</title>
        <authorList>
            <person name="Atibalentja N."/>
            <person name="Keating K."/>
            <person name="Fields C.J."/>
        </authorList>
    </citation>
    <scope>NUCLEOTIDE SEQUENCE</scope>
    <source>
        <strain evidence="1">Niue_2</strain>
        <tissue evidence="1">Leaf</tissue>
    </source>
</reference>
<name>A0A843XTZ5_COLES</name>
<proteinExistence type="predicted"/>
<sequence>MRQGRCFVFCVVFRANVVVALLKLLAFRTFLLWAFGGESPLVGPVSSQAIGAVVCAAPRVFFDASCFCASRAGSDVACCVLPGLRPFACGFLAVSASLAGEGLVIPTGPCSRGSLPLLPSTRGSSSWELGVGQVAEAAVAPCAVSSSESECCELLYLSELRVVLCKFSGSMGGDANFGVPGGGPGGQVVTLFIRSKSYASILVENQYIKPLHRIFLRWFGSQMETYVHPSLKPSEASLNC</sequence>
<protein>
    <submittedName>
        <fullName evidence="1">Uncharacterized protein</fullName>
    </submittedName>
</protein>